<evidence type="ECO:0000256" key="3">
    <source>
        <dbReference type="ARBA" id="ARBA00005109"/>
    </source>
</evidence>
<dbReference type="GO" id="GO:0006574">
    <property type="term" value="P:L-valine catabolic process"/>
    <property type="evidence" value="ECO:0007669"/>
    <property type="project" value="UniProtKB-UniPathway"/>
</dbReference>
<feature type="domain" description="Enoyl-CoA hydratase/isomerase" evidence="12">
    <location>
        <begin position="34"/>
        <end position="383"/>
    </location>
</feature>
<gene>
    <name evidence="13" type="ORF">DEA37_0002202</name>
</gene>
<keyword evidence="14" id="KW-1185">Reference proteome</keyword>
<keyword evidence="9" id="KW-0496">Mitochondrion</keyword>
<dbReference type="FunFam" id="3.90.226.10:FF:000026">
    <property type="entry name" value="3-hydroxyisobutyryl-CoA hydrolase, mitochondrial"/>
    <property type="match status" value="1"/>
</dbReference>
<dbReference type="GO" id="GO:0003860">
    <property type="term" value="F:3-hydroxyisobutyryl-CoA hydrolase activity"/>
    <property type="evidence" value="ECO:0007669"/>
    <property type="project" value="UniProtKB-EC"/>
</dbReference>
<comment type="pathway">
    <text evidence="3">Amino-acid degradation; L-valine degradation.</text>
</comment>
<dbReference type="InterPro" id="IPR029045">
    <property type="entry name" value="ClpP/crotonase-like_dom_sf"/>
</dbReference>
<evidence type="ECO:0000256" key="4">
    <source>
        <dbReference type="ARBA" id="ARBA00005254"/>
    </source>
</evidence>
<name>A0A5J4P3S3_9TREM</name>
<keyword evidence="8 13" id="KW-0378">Hydrolase</keyword>
<evidence type="ECO:0000256" key="9">
    <source>
        <dbReference type="ARBA" id="ARBA00023128"/>
    </source>
</evidence>
<dbReference type="UniPathway" id="UPA00362"/>
<evidence type="ECO:0000256" key="1">
    <source>
        <dbReference type="ARBA" id="ARBA00001709"/>
    </source>
</evidence>
<evidence type="ECO:0000256" key="5">
    <source>
        <dbReference type="ARBA" id="ARBA00011915"/>
    </source>
</evidence>
<evidence type="ECO:0000256" key="11">
    <source>
        <dbReference type="ARBA" id="ARBA00031181"/>
    </source>
</evidence>
<evidence type="ECO:0000256" key="6">
    <source>
        <dbReference type="ARBA" id="ARBA00016714"/>
    </source>
</evidence>
<organism evidence="13 14">
    <name type="scientific">Paragonimus westermani</name>
    <dbReference type="NCBI Taxonomy" id="34504"/>
    <lineage>
        <taxon>Eukaryota</taxon>
        <taxon>Metazoa</taxon>
        <taxon>Spiralia</taxon>
        <taxon>Lophotrochozoa</taxon>
        <taxon>Platyhelminthes</taxon>
        <taxon>Trematoda</taxon>
        <taxon>Digenea</taxon>
        <taxon>Plagiorchiida</taxon>
        <taxon>Troglotremata</taxon>
        <taxon>Troglotrematidae</taxon>
        <taxon>Paragonimus</taxon>
    </lineage>
</organism>
<evidence type="ECO:0000256" key="10">
    <source>
        <dbReference type="ARBA" id="ARBA00024871"/>
    </source>
</evidence>
<dbReference type="GO" id="GO:0005739">
    <property type="term" value="C:mitochondrion"/>
    <property type="evidence" value="ECO:0007669"/>
    <property type="project" value="UniProtKB-SubCell"/>
</dbReference>
<dbReference type="InterPro" id="IPR032259">
    <property type="entry name" value="HIBYL-CoA-H"/>
</dbReference>
<evidence type="ECO:0000313" key="13">
    <source>
        <dbReference type="EMBL" id="KAA3681988.1"/>
    </source>
</evidence>
<dbReference type="Pfam" id="PF16113">
    <property type="entry name" value="ECH_2"/>
    <property type="match status" value="1"/>
</dbReference>
<dbReference type="PANTHER" id="PTHR43176">
    <property type="entry name" value="3-HYDROXYISOBUTYRYL-COA HYDROLASE-RELATED"/>
    <property type="match status" value="1"/>
</dbReference>
<protein>
    <recommendedName>
        <fullName evidence="6">3-hydroxyisobutyryl-CoA hydrolase, mitochondrial</fullName>
        <ecNumber evidence="5">3.1.2.4</ecNumber>
    </recommendedName>
    <alternativeName>
        <fullName evidence="11">3-hydroxyisobutyryl-coenzyme A hydrolase</fullName>
    </alternativeName>
</protein>
<reference evidence="13 14" key="1">
    <citation type="journal article" date="2019" name="Gigascience">
        <title>Whole-genome sequence of the oriental lung fluke Paragonimus westermani.</title>
        <authorList>
            <person name="Oey H."/>
            <person name="Zakrzewski M."/>
            <person name="Narain K."/>
            <person name="Devi K.R."/>
            <person name="Agatsuma T."/>
            <person name="Nawaratna S."/>
            <person name="Gobert G.N."/>
            <person name="Jones M.K."/>
            <person name="Ragan M.A."/>
            <person name="McManus D.P."/>
            <person name="Krause L."/>
        </authorList>
    </citation>
    <scope>NUCLEOTIDE SEQUENCE [LARGE SCALE GENOMIC DNA]</scope>
    <source>
        <strain evidence="13 14">IND2009</strain>
    </source>
</reference>
<keyword evidence="7" id="KW-0101">Branched-chain amino acid catabolism</keyword>
<accession>A0A5J4P3S3</accession>
<proteinExistence type="inferred from homology"/>
<sequence>MFKSRAACRFLASIVCRPFSVNTNGAILTEFNSCGLITLNRPKVLNSLDLPMIRKIYPQLKKWNEDPSISHVVIEGAGSKAFCAGGDVRSVVLAAKDQNVLSQAFFREEYQLNHLIGTIRKPFIALLDGITMGGGVGLSVHGRYRVATENTLFAMPETALGLFPDVGGGYFLPRLPCAGLGNFLALTGHRLRGLDVVWTGVATHYRPSNELETLKETLCHMEFPPIQGSSDLDKIDSAIAQVLHTATEEPRVPEYLAPHLDAIADIFALFHSNKPVTVEDILRKLLAYGNEGATQKAWADKLHEILLRMSPTSLRVTLRQLQQGSRLSFADTFKMEFRLSQHFVHSHDFAEGVRAILIDKDNNPKWNPEKLSDVTPEMVNTYFAPVPGIPEWHF</sequence>
<comment type="subcellular location">
    <subcellularLocation>
        <location evidence="2">Mitochondrion</location>
    </subcellularLocation>
</comment>
<dbReference type="NCBIfam" id="NF004127">
    <property type="entry name" value="PRK05617.1"/>
    <property type="match status" value="1"/>
</dbReference>
<comment type="similarity">
    <text evidence="4">Belongs to the enoyl-CoA hydratase/isomerase family.</text>
</comment>
<evidence type="ECO:0000256" key="7">
    <source>
        <dbReference type="ARBA" id="ARBA00022456"/>
    </source>
</evidence>
<evidence type="ECO:0000313" key="14">
    <source>
        <dbReference type="Proteomes" id="UP000324629"/>
    </source>
</evidence>
<evidence type="ECO:0000259" key="12">
    <source>
        <dbReference type="Pfam" id="PF16113"/>
    </source>
</evidence>
<evidence type="ECO:0000256" key="2">
    <source>
        <dbReference type="ARBA" id="ARBA00004173"/>
    </source>
</evidence>
<comment type="caution">
    <text evidence="13">The sequence shown here is derived from an EMBL/GenBank/DDBJ whole genome shotgun (WGS) entry which is preliminary data.</text>
</comment>
<dbReference type="SUPFAM" id="SSF52096">
    <property type="entry name" value="ClpP/crotonase"/>
    <property type="match status" value="1"/>
</dbReference>
<dbReference type="AlphaFoldDB" id="A0A5J4P3S3"/>
<dbReference type="InterPro" id="IPR045004">
    <property type="entry name" value="ECH_dom"/>
</dbReference>
<dbReference type="EC" id="3.1.2.4" evidence="5"/>
<evidence type="ECO:0000256" key="8">
    <source>
        <dbReference type="ARBA" id="ARBA00022801"/>
    </source>
</evidence>
<comment type="catalytic activity">
    <reaction evidence="1">
        <text>3-hydroxy-2-methylpropanoyl-CoA + H2O = 3-hydroxy-2-methylpropanoate + CoA + H(+)</text>
        <dbReference type="Rhea" id="RHEA:20888"/>
        <dbReference type="ChEBI" id="CHEBI:11805"/>
        <dbReference type="ChEBI" id="CHEBI:15377"/>
        <dbReference type="ChEBI" id="CHEBI:15378"/>
        <dbReference type="ChEBI" id="CHEBI:57287"/>
        <dbReference type="ChEBI" id="CHEBI:57340"/>
        <dbReference type="EC" id="3.1.2.4"/>
    </reaction>
</comment>
<dbReference type="PANTHER" id="PTHR43176:SF3">
    <property type="entry name" value="3-HYDROXYISOBUTYRYL-COA HYDROLASE, MITOCHONDRIAL"/>
    <property type="match status" value="1"/>
</dbReference>
<dbReference type="Proteomes" id="UP000324629">
    <property type="component" value="Unassembled WGS sequence"/>
</dbReference>
<dbReference type="CDD" id="cd06558">
    <property type="entry name" value="crotonase-like"/>
    <property type="match status" value="1"/>
</dbReference>
<dbReference type="EMBL" id="QNGE01000090">
    <property type="protein sequence ID" value="KAA3681988.1"/>
    <property type="molecule type" value="Genomic_DNA"/>
</dbReference>
<comment type="function">
    <text evidence="10">Hydrolyzes 3-hydroxyisobutyryl-CoA (HIBYL-CoA), a saline catabolite. Has high activity toward isobutyryl-CoA. Could be an isobutyryl-CoA dehydrogenase that functions in valine catabolism. Also hydrolyzes 3-hydroxypropanoyl-CoA.</text>
</comment>
<dbReference type="Gene3D" id="3.90.226.10">
    <property type="entry name" value="2-enoyl-CoA Hydratase, Chain A, domain 1"/>
    <property type="match status" value="1"/>
</dbReference>